<comment type="caution">
    <text evidence="2">The sequence shown here is derived from an EMBL/GenBank/DDBJ whole genome shotgun (WGS) entry which is preliminary data.</text>
</comment>
<dbReference type="EMBL" id="BSSD01000001">
    <property type="protein sequence ID" value="GLW89638.1"/>
    <property type="molecule type" value="Genomic_DNA"/>
</dbReference>
<proteinExistence type="predicted"/>
<name>A0A9W6QK39_9PSEU</name>
<protein>
    <submittedName>
        <fullName evidence="2">Uncharacterized protein</fullName>
    </submittedName>
</protein>
<reference evidence="2" key="1">
    <citation type="submission" date="2023-02" db="EMBL/GenBank/DDBJ databases">
        <title>Actinokineospora globicatena NBRC 15670.</title>
        <authorList>
            <person name="Ichikawa N."/>
            <person name="Sato H."/>
            <person name="Tonouchi N."/>
        </authorList>
    </citation>
    <scope>NUCLEOTIDE SEQUENCE</scope>
    <source>
        <strain evidence="2">NBRC 15670</strain>
    </source>
</reference>
<dbReference type="RefSeq" id="WP_285607038.1">
    <property type="nucleotide sequence ID" value="NZ_BSSD01000001.1"/>
</dbReference>
<feature type="chain" id="PRO_5040983502" evidence="1">
    <location>
        <begin position="27"/>
        <end position="108"/>
    </location>
</feature>
<organism evidence="2 3">
    <name type="scientific">Actinokineospora globicatena</name>
    <dbReference type="NCBI Taxonomy" id="103729"/>
    <lineage>
        <taxon>Bacteria</taxon>
        <taxon>Bacillati</taxon>
        <taxon>Actinomycetota</taxon>
        <taxon>Actinomycetes</taxon>
        <taxon>Pseudonocardiales</taxon>
        <taxon>Pseudonocardiaceae</taxon>
        <taxon>Actinokineospora</taxon>
    </lineage>
</organism>
<dbReference type="AlphaFoldDB" id="A0A9W6QK39"/>
<sequence>MKIKAVLISAMVAGAAFLGVSGTAVAAPTTAGTSVTTASTDGFGPSCTKGKNLTNGWGQCTTKGTYKWRVRVWCTLGGSGESSVVQGATRTNAYCSWGNVEQVELVLL</sequence>
<evidence type="ECO:0000313" key="2">
    <source>
        <dbReference type="EMBL" id="GLW89638.1"/>
    </source>
</evidence>
<keyword evidence="3" id="KW-1185">Reference proteome</keyword>
<dbReference type="Proteomes" id="UP001165042">
    <property type="component" value="Unassembled WGS sequence"/>
</dbReference>
<evidence type="ECO:0000313" key="3">
    <source>
        <dbReference type="Proteomes" id="UP001165042"/>
    </source>
</evidence>
<feature type="signal peptide" evidence="1">
    <location>
        <begin position="1"/>
        <end position="26"/>
    </location>
</feature>
<keyword evidence="1" id="KW-0732">Signal</keyword>
<evidence type="ECO:0000256" key="1">
    <source>
        <dbReference type="SAM" id="SignalP"/>
    </source>
</evidence>
<accession>A0A9W6QK39</accession>
<gene>
    <name evidence="2" type="ORF">Aglo03_04540</name>
</gene>